<comment type="similarity">
    <text evidence="3">Belongs to the SDE2 family.</text>
</comment>
<reference evidence="13" key="1">
    <citation type="journal article" date="2025" name="Foods">
        <title>Unveiling the Microbial Signatures of Arabica Coffee Cherries: Insights into Ripeness Specific Diversity, Functional Traits, and Implications for Quality and Safety.</title>
        <authorList>
            <consortium name="RefSeq"/>
            <person name="Tenea G.N."/>
            <person name="Cifuentes V."/>
            <person name="Reyes P."/>
            <person name="Cevallos-Vallejos M."/>
        </authorList>
    </citation>
    <scope>NUCLEOTIDE SEQUENCE [LARGE SCALE GENOMIC DNA]</scope>
</reference>
<proteinExistence type="inferred from homology"/>
<dbReference type="RefSeq" id="XP_027115416.2">
    <property type="nucleotide sequence ID" value="XM_027259615.2"/>
</dbReference>
<name>A0A6P6WLE3_COFAR</name>
<feature type="compositionally biased region" description="Acidic residues" evidence="10">
    <location>
        <begin position="255"/>
        <end position="266"/>
    </location>
</feature>
<keyword evidence="7" id="KW-0539">Nucleus</keyword>
<evidence type="ECO:0000313" key="13">
    <source>
        <dbReference type="Proteomes" id="UP001652660"/>
    </source>
</evidence>
<feature type="region of interest" description="Disordered" evidence="10">
    <location>
        <begin position="374"/>
        <end position="400"/>
    </location>
</feature>
<dbReference type="GeneID" id="113733303"/>
<evidence type="ECO:0000256" key="6">
    <source>
        <dbReference type="ARBA" id="ARBA00023187"/>
    </source>
</evidence>
<dbReference type="GO" id="GO:0008380">
    <property type="term" value="P:RNA splicing"/>
    <property type="evidence" value="ECO:0007669"/>
    <property type="project" value="UniProtKB-KW"/>
</dbReference>
<organism evidence="13 14">
    <name type="scientific">Coffea arabica</name>
    <name type="common">Arabian coffee</name>
    <dbReference type="NCBI Taxonomy" id="13443"/>
    <lineage>
        <taxon>Eukaryota</taxon>
        <taxon>Viridiplantae</taxon>
        <taxon>Streptophyta</taxon>
        <taxon>Embryophyta</taxon>
        <taxon>Tracheophyta</taxon>
        <taxon>Spermatophyta</taxon>
        <taxon>Magnoliopsida</taxon>
        <taxon>eudicotyledons</taxon>
        <taxon>Gunneridae</taxon>
        <taxon>Pentapetalae</taxon>
        <taxon>asterids</taxon>
        <taxon>lamiids</taxon>
        <taxon>Gentianales</taxon>
        <taxon>Rubiaceae</taxon>
        <taxon>Ixoroideae</taxon>
        <taxon>Gardenieae complex</taxon>
        <taxon>Bertiereae - Coffeeae clade</taxon>
        <taxon>Coffeeae</taxon>
        <taxon>Coffea</taxon>
    </lineage>
</organism>
<evidence type="ECO:0000259" key="11">
    <source>
        <dbReference type="Pfam" id="PF13297"/>
    </source>
</evidence>
<dbReference type="Proteomes" id="UP001652660">
    <property type="component" value="Chromosome 2c"/>
</dbReference>
<evidence type="ECO:0000256" key="8">
    <source>
        <dbReference type="ARBA" id="ARBA00023306"/>
    </source>
</evidence>
<dbReference type="OrthoDB" id="547031at2759"/>
<accession>A0A6P6WLE3</accession>
<feature type="domain" description="SDE2-like" evidence="12">
    <location>
        <begin position="107"/>
        <end position="213"/>
    </location>
</feature>
<evidence type="ECO:0000256" key="1">
    <source>
        <dbReference type="ARBA" id="ARBA00004123"/>
    </source>
</evidence>
<evidence type="ECO:0000256" key="3">
    <source>
        <dbReference type="ARBA" id="ARBA00008726"/>
    </source>
</evidence>
<dbReference type="AlphaFoldDB" id="A0A6P6WLE3"/>
<dbReference type="InterPro" id="IPR053822">
    <property type="entry name" value="SDE2-like_dom"/>
</dbReference>
<feature type="region of interest" description="Disordered" evidence="10">
    <location>
        <begin position="252"/>
        <end position="333"/>
    </location>
</feature>
<evidence type="ECO:0000313" key="14">
    <source>
        <dbReference type="RefSeq" id="XP_027115416.2"/>
    </source>
</evidence>
<evidence type="ECO:0000256" key="9">
    <source>
        <dbReference type="SAM" id="Coils"/>
    </source>
</evidence>
<comment type="subcellular location">
    <subcellularLocation>
        <location evidence="2">Cytoplasm</location>
    </subcellularLocation>
    <subcellularLocation>
        <location evidence="1">Nucleus</location>
    </subcellularLocation>
</comment>
<keyword evidence="5" id="KW-0507">mRNA processing</keyword>
<feature type="compositionally biased region" description="Basic and acidic residues" evidence="10">
    <location>
        <begin position="272"/>
        <end position="286"/>
    </location>
</feature>
<evidence type="ECO:0000259" key="12">
    <source>
        <dbReference type="Pfam" id="PF22782"/>
    </source>
</evidence>
<sequence>MEMNQESTGIHQILLKLLDGTHRFLNFTTPIITSHSLKQRIQTLTFVPSHHQLLLLLGQSNCPPTLLTDDHKTLNLSPSSGPHCKTQDLDGNSRFPLVVHLLLRLRGGKGGFGSLLRGAATKAGQKKTNNFDACRDMSGRRLRHVNAEKKLEEWRAEAEERKLEKIAEEFIKKKAKEMVKNGKGKGGVDTDKYVLKYREDSAKCMQEVERSVRESLKGLVSSSTKKKKRASEGNESDAKRFKICRFGKRKVAGSDSEDDSDEDEDENNKSVVIDKGDQSDSSKEAEGSSDSVTEARRDAISSDTGPSESSSEEEKDNTVKEGRESGESEVDLVEAATVIELELGTLEEKTLQDGDKLSLQASVVGIGTIHAKKEPSDKSCLSDAGGRVSQAPTQSISGEDEASAVVASNDSISNLAMHDEVVTTINAEALNLEKPINLEEINSAAELEVLGLERLKSELQARGLKCGGTLQERAARLFLLKTTPVEKLPKKLLAKK</sequence>
<keyword evidence="13" id="KW-1185">Reference proteome</keyword>
<dbReference type="Pfam" id="PF22782">
    <property type="entry name" value="SDE2"/>
    <property type="match status" value="1"/>
</dbReference>
<feature type="domain" description="SDE2/SF3A3 SAP" evidence="11">
    <location>
        <begin position="428"/>
        <end position="495"/>
    </location>
</feature>
<keyword evidence="8" id="KW-0131">Cell cycle</keyword>
<dbReference type="InterPro" id="IPR025086">
    <property type="entry name" value="SDE2/SF3A3_SAP"/>
</dbReference>
<feature type="compositionally biased region" description="Basic and acidic residues" evidence="10">
    <location>
        <begin position="316"/>
        <end position="326"/>
    </location>
</feature>
<feature type="region of interest" description="Disordered" evidence="10">
    <location>
        <begin position="212"/>
        <end position="234"/>
    </location>
</feature>
<dbReference type="Pfam" id="PF13297">
    <property type="entry name" value="SDE2_2C"/>
    <property type="match status" value="1"/>
</dbReference>
<protein>
    <submittedName>
        <fullName evidence="14">Uncharacterized protein isoform X1</fullName>
    </submittedName>
</protein>
<dbReference type="InterPro" id="IPR051421">
    <property type="entry name" value="RNA_Proc_DNA_Dmg_Regulator"/>
</dbReference>
<evidence type="ECO:0000256" key="5">
    <source>
        <dbReference type="ARBA" id="ARBA00022664"/>
    </source>
</evidence>
<dbReference type="GO" id="GO:0005634">
    <property type="term" value="C:nucleus"/>
    <property type="evidence" value="ECO:0007669"/>
    <property type="project" value="UniProtKB-SubCell"/>
</dbReference>
<dbReference type="PANTHER" id="PTHR12786">
    <property type="entry name" value="SPLICING FACTOR SF3A-RELATED"/>
    <property type="match status" value="1"/>
</dbReference>
<dbReference type="GO" id="GO:0005737">
    <property type="term" value="C:cytoplasm"/>
    <property type="evidence" value="ECO:0007669"/>
    <property type="project" value="UniProtKB-SubCell"/>
</dbReference>
<keyword evidence="9" id="KW-0175">Coiled coil</keyword>
<keyword evidence="6" id="KW-0508">mRNA splicing</keyword>
<keyword evidence="4" id="KW-0963">Cytoplasm</keyword>
<evidence type="ECO:0000256" key="2">
    <source>
        <dbReference type="ARBA" id="ARBA00004496"/>
    </source>
</evidence>
<evidence type="ECO:0000256" key="4">
    <source>
        <dbReference type="ARBA" id="ARBA00022490"/>
    </source>
</evidence>
<evidence type="ECO:0000256" key="10">
    <source>
        <dbReference type="SAM" id="MobiDB-lite"/>
    </source>
</evidence>
<dbReference type="GO" id="GO:0006397">
    <property type="term" value="P:mRNA processing"/>
    <property type="evidence" value="ECO:0007669"/>
    <property type="project" value="UniProtKB-KW"/>
</dbReference>
<dbReference type="PANTHER" id="PTHR12786:SF1">
    <property type="entry name" value="SPLICING REGULATOR SDE2"/>
    <property type="match status" value="1"/>
</dbReference>
<evidence type="ECO:0000256" key="7">
    <source>
        <dbReference type="ARBA" id="ARBA00023242"/>
    </source>
</evidence>
<feature type="coiled-coil region" evidence="9">
    <location>
        <begin position="144"/>
        <end position="176"/>
    </location>
</feature>
<reference evidence="14" key="2">
    <citation type="submission" date="2025-08" db="UniProtKB">
        <authorList>
            <consortium name="RefSeq"/>
        </authorList>
    </citation>
    <scope>IDENTIFICATION</scope>
    <source>
        <tissue evidence="14">Leaves</tissue>
    </source>
</reference>
<gene>
    <name evidence="14" type="primary">LOC113733303</name>
</gene>